<accession>A0A1M7M8S0</accession>
<dbReference type="AlphaFoldDB" id="A0A1M7M8S0"/>
<evidence type="ECO:0000313" key="2">
    <source>
        <dbReference type="Proteomes" id="UP000184420"/>
    </source>
</evidence>
<proteinExistence type="predicted"/>
<sequence>MHAESQGHITRCQYYNADSGKKLKIFIYAGLAQM</sequence>
<dbReference type="Proteomes" id="UP000184420">
    <property type="component" value="Unassembled WGS sequence"/>
</dbReference>
<protein>
    <submittedName>
        <fullName evidence="1">Uncharacterized protein</fullName>
    </submittedName>
</protein>
<dbReference type="EMBL" id="FRBL01000012">
    <property type="protein sequence ID" value="SHM87090.1"/>
    <property type="molecule type" value="Genomic_DNA"/>
</dbReference>
<gene>
    <name evidence="1" type="ORF">SAMN05444266_112132</name>
</gene>
<reference evidence="1 2" key="1">
    <citation type="submission" date="2016-11" db="EMBL/GenBank/DDBJ databases">
        <authorList>
            <person name="Jaros S."/>
            <person name="Januszkiewicz K."/>
            <person name="Wedrychowicz H."/>
        </authorList>
    </citation>
    <scope>NUCLEOTIDE SEQUENCE [LARGE SCALE GENOMIC DNA]</scope>
    <source>
        <strain evidence="1 2">DSM 27406</strain>
    </source>
</reference>
<organism evidence="1 2">
    <name type="scientific">Chitinophaga jiangningensis</name>
    <dbReference type="NCBI Taxonomy" id="1419482"/>
    <lineage>
        <taxon>Bacteria</taxon>
        <taxon>Pseudomonadati</taxon>
        <taxon>Bacteroidota</taxon>
        <taxon>Chitinophagia</taxon>
        <taxon>Chitinophagales</taxon>
        <taxon>Chitinophagaceae</taxon>
        <taxon>Chitinophaga</taxon>
    </lineage>
</organism>
<evidence type="ECO:0000313" key="1">
    <source>
        <dbReference type="EMBL" id="SHM87090.1"/>
    </source>
</evidence>
<keyword evidence="2" id="KW-1185">Reference proteome</keyword>
<name>A0A1M7M8S0_9BACT</name>